<comment type="caution">
    <text evidence="1">The sequence shown here is derived from an EMBL/GenBank/DDBJ whole genome shotgun (WGS) entry which is preliminary data.</text>
</comment>
<gene>
    <name evidence="1" type="ORF">AF76_00135</name>
</gene>
<dbReference type="PANTHER" id="PTHR15394:SF3">
    <property type="entry name" value="SERINE HYDROLASE RBBP9"/>
    <property type="match status" value="1"/>
</dbReference>
<dbReference type="AlphaFoldDB" id="A0A837J856"/>
<dbReference type="EMBL" id="JAIS01000008">
    <property type="protein sequence ID" value="KLE02782.1"/>
    <property type="molecule type" value="Genomic_DNA"/>
</dbReference>
<dbReference type="InterPro" id="IPR010662">
    <property type="entry name" value="RBBP9/YdeN"/>
</dbReference>
<dbReference type="Pfam" id="PF06821">
    <property type="entry name" value="Ser_hydrolase"/>
    <property type="match status" value="1"/>
</dbReference>
<dbReference type="InterPro" id="IPR029058">
    <property type="entry name" value="AB_hydrolase_fold"/>
</dbReference>
<name>A0A837J856_9BACT</name>
<accession>A0A837J856</accession>
<evidence type="ECO:0000313" key="2">
    <source>
        <dbReference type="Proteomes" id="UP000035526"/>
    </source>
</evidence>
<sequence length="188" mass="21649">MSKRVLILHGLNGSDYPHWQSQLAMDLIKENFIVSFPSFPSRDNPKLQEWKDFLKKEIKHFNPDIVVCHSLGNILWFHICDELDIKLDKLMLVAPVRNEVLEDAKTFFPYPIAKDLKANEIIMAASTNDPYLTVEEAIRLQSKLNIGMKIMENAGHINAASGFGKLDCALDWIKREDECEINEELKEH</sequence>
<evidence type="ECO:0000313" key="1">
    <source>
        <dbReference type="EMBL" id="KLE02782.1"/>
    </source>
</evidence>
<dbReference type="GO" id="GO:0016787">
    <property type="term" value="F:hydrolase activity"/>
    <property type="evidence" value="ECO:0007669"/>
    <property type="project" value="InterPro"/>
</dbReference>
<organism evidence="1 2">
    <name type="scientific">Aliarcobacter butzleri L351</name>
    <dbReference type="NCBI Taxonomy" id="1447259"/>
    <lineage>
        <taxon>Bacteria</taxon>
        <taxon>Pseudomonadati</taxon>
        <taxon>Campylobacterota</taxon>
        <taxon>Epsilonproteobacteria</taxon>
        <taxon>Campylobacterales</taxon>
        <taxon>Arcobacteraceae</taxon>
        <taxon>Aliarcobacter</taxon>
    </lineage>
</organism>
<evidence type="ECO:0008006" key="3">
    <source>
        <dbReference type="Google" id="ProtNLM"/>
    </source>
</evidence>
<proteinExistence type="predicted"/>
<dbReference type="Proteomes" id="UP000035526">
    <property type="component" value="Unassembled WGS sequence"/>
</dbReference>
<protein>
    <recommendedName>
        <fullName evidence="3">Serine hydrolase family protein</fullName>
    </recommendedName>
</protein>
<dbReference type="SUPFAM" id="SSF53474">
    <property type="entry name" value="alpha/beta-Hydrolases"/>
    <property type="match status" value="1"/>
</dbReference>
<reference evidence="1 2" key="1">
    <citation type="submission" date="2014-01" db="EMBL/GenBank/DDBJ databases">
        <title>Development of a Comparative Genomic Fingerprinting Assay for High Resolution Genotyping of Arcobacter butzleri.</title>
        <authorList>
            <person name="Webb A.L."/>
            <person name="Inglis G.D."/>
            <person name="Kruczkiewicz P."/>
            <person name="Selinger L.B."/>
            <person name="Taboada E.N."/>
        </authorList>
    </citation>
    <scope>NUCLEOTIDE SEQUENCE [LARGE SCALE GENOMIC DNA]</scope>
    <source>
        <strain evidence="1 2">L351</strain>
    </source>
</reference>
<dbReference type="RefSeq" id="WP_046990935.1">
    <property type="nucleotide sequence ID" value="NZ_JAIS01000008.1"/>
</dbReference>
<dbReference type="Gene3D" id="3.40.50.1820">
    <property type="entry name" value="alpha/beta hydrolase"/>
    <property type="match status" value="1"/>
</dbReference>
<dbReference type="PANTHER" id="PTHR15394">
    <property type="entry name" value="SERINE HYDROLASE RBBP9"/>
    <property type="match status" value="1"/>
</dbReference>